<dbReference type="EMBL" id="AP019300">
    <property type="protein sequence ID" value="BBH02120.1"/>
    <property type="molecule type" value="Genomic_DNA"/>
</dbReference>
<protein>
    <submittedName>
        <fullName evidence="1">Uncharacterized protein</fullName>
    </submittedName>
</protein>
<name>A0A4Y1RD06_PRUDU</name>
<reference evidence="1" key="1">
    <citation type="journal article" date="2019" name="Science">
        <title>Mutation of a bHLH transcription factor allowed almond domestication.</title>
        <authorList>
            <person name="Sanchez-Perez R."/>
            <person name="Pavan S."/>
            <person name="Mazzeo R."/>
            <person name="Moldovan C."/>
            <person name="Aiese Cigliano R."/>
            <person name="Del Cueto J."/>
            <person name="Ricciardi F."/>
            <person name="Lotti C."/>
            <person name="Ricciardi L."/>
            <person name="Dicenta F."/>
            <person name="Lopez-Marques R.L."/>
            <person name="Lindberg Moller B."/>
        </authorList>
    </citation>
    <scope>NUCLEOTIDE SEQUENCE</scope>
</reference>
<accession>A0A4Y1RD06</accession>
<sequence>MVEEWKGLEDELPLEANGDYTKSRRRSLINGTIHTLAAHLFGNMLQEDDRIIKQAGRPGAKRLFVLAKFLPGEYLTITFWPEESQYSVEWLWQIQPSKEKLNGS</sequence>
<organism evidence="1">
    <name type="scientific">Prunus dulcis</name>
    <name type="common">Almond</name>
    <name type="synonym">Amygdalus dulcis</name>
    <dbReference type="NCBI Taxonomy" id="3755"/>
    <lineage>
        <taxon>Eukaryota</taxon>
        <taxon>Viridiplantae</taxon>
        <taxon>Streptophyta</taxon>
        <taxon>Embryophyta</taxon>
        <taxon>Tracheophyta</taxon>
        <taxon>Spermatophyta</taxon>
        <taxon>Magnoliopsida</taxon>
        <taxon>eudicotyledons</taxon>
        <taxon>Gunneridae</taxon>
        <taxon>Pentapetalae</taxon>
        <taxon>rosids</taxon>
        <taxon>fabids</taxon>
        <taxon>Rosales</taxon>
        <taxon>Rosaceae</taxon>
        <taxon>Amygdaloideae</taxon>
        <taxon>Amygdaleae</taxon>
        <taxon>Prunus</taxon>
    </lineage>
</organism>
<proteinExistence type="predicted"/>
<dbReference type="AlphaFoldDB" id="A0A4Y1RD06"/>
<gene>
    <name evidence="1" type="ORF">Prudu_012590</name>
</gene>
<evidence type="ECO:0000313" key="1">
    <source>
        <dbReference type="EMBL" id="BBH02120.1"/>
    </source>
</evidence>